<reference evidence="1 2" key="1">
    <citation type="journal article" date="2018" name="Gigascience">
        <title>Genomes of trombidid mites reveal novel predicted allergens and laterally-transferred genes associated with secondary metabolism.</title>
        <authorList>
            <person name="Dong X."/>
            <person name="Chaisiri K."/>
            <person name="Xia D."/>
            <person name="Armstrong S.D."/>
            <person name="Fang Y."/>
            <person name="Donnelly M.J."/>
            <person name="Kadowaki T."/>
            <person name="McGarry J.W."/>
            <person name="Darby A.C."/>
            <person name="Makepeace B.L."/>
        </authorList>
    </citation>
    <scope>NUCLEOTIDE SEQUENCE [LARGE SCALE GENOMIC DNA]</scope>
    <source>
        <strain evidence="1">UoL-UT</strain>
    </source>
</reference>
<dbReference type="STRING" id="299467.A0A443RV60"/>
<evidence type="ECO:0008006" key="3">
    <source>
        <dbReference type="Google" id="ProtNLM"/>
    </source>
</evidence>
<feature type="non-terminal residue" evidence="1">
    <location>
        <position position="1"/>
    </location>
</feature>
<dbReference type="EMBL" id="NCKV01028334">
    <property type="protein sequence ID" value="RWS19252.1"/>
    <property type="molecule type" value="Genomic_DNA"/>
</dbReference>
<sequence>YSTLINSPFFTQHEETLLPLIDYFELTWIGRSVGGSTRRRPPRFPISVWNCYYAALEGLPRTNNSIEGWHRAFQSLISADHPSIWTCIEGFKKDYAINEMKLEQFIGGTSRSPTKKVYKDTAERIRNIVSDYDNRDTLVYLRGIAHNFRLQAL</sequence>
<comment type="caution">
    <text evidence="1">The sequence shown here is derived from an EMBL/GenBank/DDBJ whole genome shotgun (WGS) entry which is preliminary data.</text>
</comment>
<organism evidence="1 2">
    <name type="scientific">Leptotrombidium deliense</name>
    <dbReference type="NCBI Taxonomy" id="299467"/>
    <lineage>
        <taxon>Eukaryota</taxon>
        <taxon>Metazoa</taxon>
        <taxon>Ecdysozoa</taxon>
        <taxon>Arthropoda</taxon>
        <taxon>Chelicerata</taxon>
        <taxon>Arachnida</taxon>
        <taxon>Acari</taxon>
        <taxon>Acariformes</taxon>
        <taxon>Trombidiformes</taxon>
        <taxon>Prostigmata</taxon>
        <taxon>Anystina</taxon>
        <taxon>Parasitengona</taxon>
        <taxon>Trombiculoidea</taxon>
        <taxon>Trombiculidae</taxon>
        <taxon>Leptotrombidium</taxon>
    </lineage>
</organism>
<accession>A0A443RV60</accession>
<evidence type="ECO:0000313" key="1">
    <source>
        <dbReference type="EMBL" id="RWS19252.1"/>
    </source>
</evidence>
<protein>
    <recommendedName>
        <fullName evidence="3">MULE transposase domain-containing protein</fullName>
    </recommendedName>
</protein>
<proteinExistence type="predicted"/>
<evidence type="ECO:0000313" key="2">
    <source>
        <dbReference type="Proteomes" id="UP000288716"/>
    </source>
</evidence>
<gene>
    <name evidence="1" type="ORF">B4U80_01510</name>
</gene>
<keyword evidence="2" id="KW-1185">Reference proteome</keyword>
<feature type="non-terminal residue" evidence="1">
    <location>
        <position position="153"/>
    </location>
</feature>
<dbReference type="AlphaFoldDB" id="A0A443RV60"/>
<dbReference type="VEuPathDB" id="VectorBase:LDEU012788"/>
<dbReference type="Proteomes" id="UP000288716">
    <property type="component" value="Unassembled WGS sequence"/>
</dbReference>
<dbReference type="OrthoDB" id="6500349at2759"/>
<name>A0A443RV60_9ACAR</name>